<protein>
    <submittedName>
        <fullName evidence="1">Uncharacterized protein</fullName>
    </submittedName>
</protein>
<dbReference type="RefSeq" id="XP_009841590.1">
    <property type="nucleotide sequence ID" value="XM_009843288.1"/>
</dbReference>
<sequence length="114" mass="12832">MLDVPRSGHAVTVGSTHKIQYHRIASTTLYREALGSGDPLRHPCNQYAVVASCACFPASPTTCLHRERWRCRAVAAPGRRRRRTMVRHPPHLSFLFKLTHEPSQVADLLLLLLP</sequence>
<reference evidence="1" key="1">
    <citation type="submission" date="2013-12" db="EMBL/GenBank/DDBJ databases">
        <title>The Genome Sequence of Aphanomyces astaci APO3.</title>
        <authorList>
            <consortium name="The Broad Institute Genomics Platform"/>
            <person name="Russ C."/>
            <person name="Tyler B."/>
            <person name="van West P."/>
            <person name="Dieguez-Uribeondo J."/>
            <person name="Young S.K."/>
            <person name="Zeng Q."/>
            <person name="Gargeya S."/>
            <person name="Fitzgerald M."/>
            <person name="Abouelleil A."/>
            <person name="Alvarado L."/>
            <person name="Chapman S.B."/>
            <person name="Gainer-Dewar J."/>
            <person name="Goldberg J."/>
            <person name="Griggs A."/>
            <person name="Gujja S."/>
            <person name="Hansen M."/>
            <person name="Howarth C."/>
            <person name="Imamovic A."/>
            <person name="Ireland A."/>
            <person name="Larimer J."/>
            <person name="McCowan C."/>
            <person name="Murphy C."/>
            <person name="Pearson M."/>
            <person name="Poon T.W."/>
            <person name="Priest M."/>
            <person name="Roberts A."/>
            <person name="Saif S."/>
            <person name="Shea T."/>
            <person name="Sykes S."/>
            <person name="Wortman J."/>
            <person name="Nusbaum C."/>
            <person name="Birren B."/>
        </authorList>
    </citation>
    <scope>NUCLEOTIDE SEQUENCE [LARGE SCALE GENOMIC DNA]</scope>
    <source>
        <strain evidence="1">APO3</strain>
    </source>
</reference>
<dbReference type="AlphaFoldDB" id="W4FQF6"/>
<dbReference type="EMBL" id="KI913181">
    <property type="protein sequence ID" value="ETV68913.1"/>
    <property type="molecule type" value="Genomic_DNA"/>
</dbReference>
<dbReference type="VEuPathDB" id="FungiDB:H257_15258"/>
<dbReference type="GeneID" id="20817254"/>
<gene>
    <name evidence="1" type="ORF">H257_15258</name>
</gene>
<organism evidence="1">
    <name type="scientific">Aphanomyces astaci</name>
    <name type="common">Crayfish plague agent</name>
    <dbReference type="NCBI Taxonomy" id="112090"/>
    <lineage>
        <taxon>Eukaryota</taxon>
        <taxon>Sar</taxon>
        <taxon>Stramenopiles</taxon>
        <taxon>Oomycota</taxon>
        <taxon>Saprolegniomycetes</taxon>
        <taxon>Saprolegniales</taxon>
        <taxon>Verrucalvaceae</taxon>
        <taxon>Aphanomyces</taxon>
    </lineage>
</organism>
<evidence type="ECO:0000313" key="1">
    <source>
        <dbReference type="EMBL" id="ETV68913.1"/>
    </source>
</evidence>
<accession>W4FQF6</accession>
<proteinExistence type="predicted"/>
<name>W4FQF6_APHAT</name>